<dbReference type="OrthoDB" id="6284251at2759"/>
<dbReference type="AlphaFoldDB" id="A0A8K0PBK7"/>
<protein>
    <submittedName>
        <fullName evidence="1">Uncharacterized protein</fullName>
    </submittedName>
</protein>
<keyword evidence="2" id="KW-1185">Reference proteome</keyword>
<evidence type="ECO:0000313" key="1">
    <source>
        <dbReference type="EMBL" id="KAG8237604.1"/>
    </source>
</evidence>
<evidence type="ECO:0000313" key="2">
    <source>
        <dbReference type="Proteomes" id="UP000792457"/>
    </source>
</evidence>
<dbReference type="PANTHER" id="PTHR12334:SF6">
    <property type="entry name" value="BAG FAMILY MOLECULAR CHAPERONE REGULATOR 2"/>
    <property type="match status" value="1"/>
</dbReference>
<dbReference type="GO" id="GO:0051087">
    <property type="term" value="F:protein-folding chaperone binding"/>
    <property type="evidence" value="ECO:0007669"/>
    <property type="project" value="InterPro"/>
</dbReference>
<dbReference type="GO" id="GO:0050821">
    <property type="term" value="P:protein stabilization"/>
    <property type="evidence" value="ECO:0007669"/>
    <property type="project" value="TreeGrafter"/>
</dbReference>
<dbReference type="EMBL" id="KZ309191">
    <property type="protein sequence ID" value="KAG8237604.1"/>
    <property type="molecule type" value="Genomic_DNA"/>
</dbReference>
<name>A0A8K0PBK7_LADFU</name>
<gene>
    <name evidence="1" type="ORF">J437_LFUL012403</name>
</gene>
<organism evidence="1 2">
    <name type="scientific">Ladona fulva</name>
    <name type="common">Scarce chaser dragonfly</name>
    <name type="synonym">Libellula fulva</name>
    <dbReference type="NCBI Taxonomy" id="123851"/>
    <lineage>
        <taxon>Eukaryota</taxon>
        <taxon>Metazoa</taxon>
        <taxon>Ecdysozoa</taxon>
        <taxon>Arthropoda</taxon>
        <taxon>Hexapoda</taxon>
        <taxon>Insecta</taxon>
        <taxon>Pterygota</taxon>
        <taxon>Palaeoptera</taxon>
        <taxon>Odonata</taxon>
        <taxon>Epiprocta</taxon>
        <taxon>Anisoptera</taxon>
        <taxon>Libelluloidea</taxon>
        <taxon>Libellulidae</taxon>
        <taxon>Ladona</taxon>
    </lineage>
</organism>
<dbReference type="PANTHER" id="PTHR12334">
    <property type="entry name" value="BAG FAMILY MOLECULAR CHAPERONE REGULATOR 2"/>
    <property type="match status" value="1"/>
</dbReference>
<accession>A0A8K0PBK7</accession>
<reference evidence="1" key="2">
    <citation type="submission" date="2017-10" db="EMBL/GenBank/DDBJ databases">
        <title>Ladona fulva Genome sequencing and assembly.</title>
        <authorList>
            <person name="Murali S."/>
            <person name="Richards S."/>
            <person name="Bandaranaike D."/>
            <person name="Bellair M."/>
            <person name="Blankenburg K."/>
            <person name="Chao H."/>
            <person name="Dinh H."/>
            <person name="Doddapaneni H."/>
            <person name="Dugan-Rocha S."/>
            <person name="Elkadiri S."/>
            <person name="Gnanaolivu R."/>
            <person name="Hernandez B."/>
            <person name="Skinner E."/>
            <person name="Javaid M."/>
            <person name="Lee S."/>
            <person name="Li M."/>
            <person name="Ming W."/>
            <person name="Munidasa M."/>
            <person name="Muniz J."/>
            <person name="Nguyen L."/>
            <person name="Hughes D."/>
            <person name="Osuji N."/>
            <person name="Pu L.-L."/>
            <person name="Puazo M."/>
            <person name="Qu C."/>
            <person name="Quiroz J."/>
            <person name="Raj R."/>
            <person name="Weissenberger G."/>
            <person name="Xin Y."/>
            <person name="Zou X."/>
            <person name="Han Y."/>
            <person name="Worley K."/>
            <person name="Muzny D."/>
            <person name="Gibbs R."/>
        </authorList>
    </citation>
    <scope>NUCLEOTIDE SEQUENCE</scope>
    <source>
        <strain evidence="1">Sampled in the wild</strain>
    </source>
</reference>
<comment type="caution">
    <text evidence="1">The sequence shown here is derived from an EMBL/GenBank/DDBJ whole genome shotgun (WGS) entry which is preliminary data.</text>
</comment>
<dbReference type="Proteomes" id="UP000792457">
    <property type="component" value="Unassembled WGS sequence"/>
</dbReference>
<dbReference type="GO" id="GO:0000774">
    <property type="term" value="F:adenyl-nucleotide exchange factor activity"/>
    <property type="evidence" value="ECO:0007669"/>
    <property type="project" value="InterPro"/>
</dbReference>
<reference evidence="1" key="1">
    <citation type="submission" date="2013-04" db="EMBL/GenBank/DDBJ databases">
        <authorList>
            <person name="Qu J."/>
            <person name="Murali S.C."/>
            <person name="Bandaranaike D."/>
            <person name="Bellair M."/>
            <person name="Blankenburg K."/>
            <person name="Chao H."/>
            <person name="Dinh H."/>
            <person name="Doddapaneni H."/>
            <person name="Downs B."/>
            <person name="Dugan-Rocha S."/>
            <person name="Elkadiri S."/>
            <person name="Gnanaolivu R.D."/>
            <person name="Hernandez B."/>
            <person name="Javaid M."/>
            <person name="Jayaseelan J.C."/>
            <person name="Lee S."/>
            <person name="Li M."/>
            <person name="Ming W."/>
            <person name="Munidasa M."/>
            <person name="Muniz J."/>
            <person name="Nguyen L."/>
            <person name="Ongeri F."/>
            <person name="Osuji N."/>
            <person name="Pu L.-L."/>
            <person name="Puazo M."/>
            <person name="Qu C."/>
            <person name="Quiroz J."/>
            <person name="Raj R."/>
            <person name="Weissenberger G."/>
            <person name="Xin Y."/>
            <person name="Zou X."/>
            <person name="Han Y."/>
            <person name="Richards S."/>
            <person name="Worley K."/>
            <person name="Muzny D."/>
            <person name="Gibbs R."/>
        </authorList>
    </citation>
    <scope>NUCLEOTIDE SEQUENCE</scope>
    <source>
        <strain evidence="1">Sampled in the wild</strain>
    </source>
</reference>
<sequence>MDTQAVFANPVKEESTEKAPKSQLIALLDEVGRHVDILRRDLLLLEARKDTVLSTLDTIRHSDLLSQLSNEETAEVELYAERLTKLCSGMDVKITTTRDLRQEEALYEVNRGLNFYRIVSYYLKEYHLFNEILL</sequence>
<proteinExistence type="predicted"/>
<dbReference type="InterPro" id="IPR037689">
    <property type="entry name" value="BAG2"/>
</dbReference>